<sequence>MNIMQAYNAELPIQAPIAPPPSPMISPQFDSRDFFLPKEILPPRKRARFLSQPSAGLDAPPHIFESGESSHKKPLKQHEE</sequence>
<gene>
    <name evidence="2" type="ORF">Tci_901448</name>
</gene>
<name>A0A699V6X4_TANCI</name>
<organism evidence="2">
    <name type="scientific">Tanacetum cinerariifolium</name>
    <name type="common">Dalmatian daisy</name>
    <name type="synonym">Chrysanthemum cinerariifolium</name>
    <dbReference type="NCBI Taxonomy" id="118510"/>
    <lineage>
        <taxon>Eukaryota</taxon>
        <taxon>Viridiplantae</taxon>
        <taxon>Streptophyta</taxon>
        <taxon>Embryophyta</taxon>
        <taxon>Tracheophyta</taxon>
        <taxon>Spermatophyta</taxon>
        <taxon>Magnoliopsida</taxon>
        <taxon>eudicotyledons</taxon>
        <taxon>Gunneridae</taxon>
        <taxon>Pentapetalae</taxon>
        <taxon>asterids</taxon>
        <taxon>campanulids</taxon>
        <taxon>Asterales</taxon>
        <taxon>Asteraceae</taxon>
        <taxon>Asteroideae</taxon>
        <taxon>Anthemideae</taxon>
        <taxon>Anthemidinae</taxon>
        <taxon>Tanacetum</taxon>
    </lineage>
</organism>
<protein>
    <recommendedName>
        <fullName evidence="3">Reverse transcriptase domain-containing protein</fullName>
    </recommendedName>
</protein>
<feature type="compositionally biased region" description="Basic and acidic residues" evidence="1">
    <location>
        <begin position="68"/>
        <end position="80"/>
    </location>
</feature>
<proteinExistence type="predicted"/>
<accession>A0A699V6X4</accession>
<feature type="non-terminal residue" evidence="2">
    <location>
        <position position="80"/>
    </location>
</feature>
<evidence type="ECO:0000256" key="1">
    <source>
        <dbReference type="SAM" id="MobiDB-lite"/>
    </source>
</evidence>
<dbReference type="AlphaFoldDB" id="A0A699V6X4"/>
<comment type="caution">
    <text evidence="2">The sequence shown here is derived from an EMBL/GenBank/DDBJ whole genome shotgun (WGS) entry which is preliminary data.</text>
</comment>
<feature type="region of interest" description="Disordered" evidence="1">
    <location>
        <begin position="49"/>
        <end position="80"/>
    </location>
</feature>
<dbReference type="EMBL" id="BKCJ011395169">
    <property type="protein sequence ID" value="GFD29479.1"/>
    <property type="molecule type" value="Genomic_DNA"/>
</dbReference>
<reference evidence="2" key="1">
    <citation type="journal article" date="2019" name="Sci. Rep.">
        <title>Draft genome of Tanacetum cinerariifolium, the natural source of mosquito coil.</title>
        <authorList>
            <person name="Yamashiro T."/>
            <person name="Shiraishi A."/>
            <person name="Satake H."/>
            <person name="Nakayama K."/>
        </authorList>
    </citation>
    <scope>NUCLEOTIDE SEQUENCE</scope>
</reference>
<evidence type="ECO:0008006" key="3">
    <source>
        <dbReference type="Google" id="ProtNLM"/>
    </source>
</evidence>
<evidence type="ECO:0000313" key="2">
    <source>
        <dbReference type="EMBL" id="GFD29479.1"/>
    </source>
</evidence>